<evidence type="ECO:0000313" key="2">
    <source>
        <dbReference type="EnsemblPlants" id="KQL25357"/>
    </source>
</evidence>
<name>K3ZZ90_SETIT</name>
<protein>
    <submittedName>
        <fullName evidence="2">Uncharacterized protein</fullName>
    </submittedName>
</protein>
<feature type="region of interest" description="Disordered" evidence="1">
    <location>
        <begin position="1"/>
        <end position="40"/>
    </location>
</feature>
<proteinExistence type="predicted"/>
<accession>K3ZZ90</accession>
<sequence length="326" mass="35147">AKRTTEIRNRTNAPPRSPPPARGRSASELALRRPSSMAPLPYGSPYYSLTSYSPDSYSPGAASPPRRTPRLGPPSSPRVWWPGPYLPSPTSTLQAPITPSPVYSPTPSGYGYTPTTSPPYTPTSPTFSSLSTPSYSPDYPRGCRGCLGAPNYCPHPTAYYSPTSPNYCPEEFNHRDHASPAPGPLPYYSSTSPIYGNGSTTYTPTAPGYFPGESSGWNHTSPARGLPAAYCPTSPNFSNCSSLPYSPVTPCYSPVTPCYSPVTPYYCSCSLPYSPVTPCYRPAELRDEWEDPSLAHGVDTWPEYCYCCSNPVEHCCCKAGDDAPAP</sequence>
<reference evidence="2" key="2">
    <citation type="submission" date="2018-08" db="UniProtKB">
        <authorList>
            <consortium name="EnsemblPlants"/>
        </authorList>
    </citation>
    <scope>IDENTIFICATION</scope>
    <source>
        <strain evidence="2">Yugu1</strain>
    </source>
</reference>
<dbReference type="HOGENOM" id="CLU_1059273_0_0_1"/>
<dbReference type="STRING" id="4555.K3ZZ90"/>
<dbReference type="Proteomes" id="UP000004995">
    <property type="component" value="Unassembled WGS sequence"/>
</dbReference>
<dbReference type="EnsemblPlants" id="KQL25357">
    <property type="protein sequence ID" value="KQL25357"/>
    <property type="gene ID" value="SETIT_031922mg"/>
</dbReference>
<dbReference type="InParanoid" id="K3ZZ90"/>
<feature type="region of interest" description="Disordered" evidence="1">
    <location>
        <begin position="53"/>
        <end position="75"/>
    </location>
</feature>
<dbReference type="AlphaFoldDB" id="K3ZZ90"/>
<dbReference type="OMA" id="YSPVTPC"/>
<evidence type="ECO:0000313" key="3">
    <source>
        <dbReference type="Proteomes" id="UP000004995"/>
    </source>
</evidence>
<keyword evidence="3" id="KW-1185">Reference proteome</keyword>
<dbReference type="eggNOG" id="KOG0260">
    <property type="taxonomic scope" value="Eukaryota"/>
</dbReference>
<organism evidence="2 3">
    <name type="scientific">Setaria italica</name>
    <name type="common">Foxtail millet</name>
    <name type="synonym">Panicum italicum</name>
    <dbReference type="NCBI Taxonomy" id="4555"/>
    <lineage>
        <taxon>Eukaryota</taxon>
        <taxon>Viridiplantae</taxon>
        <taxon>Streptophyta</taxon>
        <taxon>Embryophyta</taxon>
        <taxon>Tracheophyta</taxon>
        <taxon>Spermatophyta</taxon>
        <taxon>Magnoliopsida</taxon>
        <taxon>Liliopsida</taxon>
        <taxon>Poales</taxon>
        <taxon>Poaceae</taxon>
        <taxon>PACMAD clade</taxon>
        <taxon>Panicoideae</taxon>
        <taxon>Panicodae</taxon>
        <taxon>Paniceae</taxon>
        <taxon>Cenchrinae</taxon>
        <taxon>Setaria</taxon>
    </lineage>
</organism>
<dbReference type="Gramene" id="KQL25357">
    <property type="protein sequence ID" value="KQL25357"/>
    <property type="gene ID" value="SETIT_031922mg"/>
</dbReference>
<reference evidence="3" key="1">
    <citation type="journal article" date="2012" name="Nat. Biotechnol.">
        <title>Reference genome sequence of the model plant Setaria.</title>
        <authorList>
            <person name="Bennetzen J.L."/>
            <person name="Schmutz J."/>
            <person name="Wang H."/>
            <person name="Percifield R."/>
            <person name="Hawkins J."/>
            <person name="Pontaroli A.C."/>
            <person name="Estep M."/>
            <person name="Feng L."/>
            <person name="Vaughn J.N."/>
            <person name="Grimwood J."/>
            <person name="Jenkins J."/>
            <person name="Barry K."/>
            <person name="Lindquist E."/>
            <person name="Hellsten U."/>
            <person name="Deshpande S."/>
            <person name="Wang X."/>
            <person name="Wu X."/>
            <person name="Mitros T."/>
            <person name="Triplett J."/>
            <person name="Yang X."/>
            <person name="Ye C.Y."/>
            <person name="Mauro-Herrera M."/>
            <person name="Wang L."/>
            <person name="Li P."/>
            <person name="Sharma M."/>
            <person name="Sharma R."/>
            <person name="Ronald P.C."/>
            <person name="Panaud O."/>
            <person name="Kellogg E.A."/>
            <person name="Brutnell T.P."/>
            <person name="Doust A.N."/>
            <person name="Tuskan G.A."/>
            <person name="Rokhsar D."/>
            <person name="Devos K.M."/>
        </authorList>
    </citation>
    <scope>NUCLEOTIDE SEQUENCE [LARGE SCALE GENOMIC DNA]</scope>
    <source>
        <strain evidence="3">cv. Yugu1</strain>
    </source>
</reference>
<dbReference type="EMBL" id="AGNK02001195">
    <property type="status" value="NOT_ANNOTATED_CDS"/>
    <property type="molecule type" value="Genomic_DNA"/>
</dbReference>
<evidence type="ECO:0000256" key="1">
    <source>
        <dbReference type="SAM" id="MobiDB-lite"/>
    </source>
</evidence>